<name>A0A6M3Y3W1_9ZZZZ</name>
<dbReference type="AlphaFoldDB" id="A0A6M3Y3W1"/>
<proteinExistence type="predicted"/>
<dbReference type="EMBL" id="MT141545">
    <property type="protein sequence ID" value="QJA65852.1"/>
    <property type="molecule type" value="Genomic_DNA"/>
</dbReference>
<evidence type="ECO:0000313" key="2">
    <source>
        <dbReference type="EMBL" id="QJA65852.1"/>
    </source>
</evidence>
<evidence type="ECO:0000256" key="1">
    <source>
        <dbReference type="SAM" id="MobiDB-lite"/>
    </source>
</evidence>
<feature type="compositionally biased region" description="Basic and acidic residues" evidence="1">
    <location>
        <begin position="52"/>
        <end position="62"/>
    </location>
</feature>
<sequence>MSVSCNLARELEGIVDAMIEADNDPMDIIACCKEAIIVSMMKRRKKDTTPSIKEENDGKTKW</sequence>
<dbReference type="EMBL" id="MT145192">
    <property type="protein sequence ID" value="QJI04935.1"/>
    <property type="molecule type" value="Genomic_DNA"/>
</dbReference>
<evidence type="ECO:0000313" key="3">
    <source>
        <dbReference type="EMBL" id="QJI04935.1"/>
    </source>
</evidence>
<protein>
    <submittedName>
        <fullName evidence="3">Uncharacterized protein</fullName>
    </submittedName>
</protein>
<feature type="region of interest" description="Disordered" evidence="1">
    <location>
        <begin position="43"/>
        <end position="62"/>
    </location>
</feature>
<reference evidence="3" key="1">
    <citation type="submission" date="2020-03" db="EMBL/GenBank/DDBJ databases">
        <title>The deep terrestrial virosphere.</title>
        <authorList>
            <person name="Holmfeldt K."/>
            <person name="Nilsson E."/>
            <person name="Simone D."/>
            <person name="Lopez-Fernandez M."/>
            <person name="Wu X."/>
            <person name="de Brujin I."/>
            <person name="Lundin D."/>
            <person name="Andersson A."/>
            <person name="Bertilsson S."/>
            <person name="Dopson M."/>
        </authorList>
    </citation>
    <scope>NUCLEOTIDE SEQUENCE</scope>
    <source>
        <strain evidence="3">MM415A00125</strain>
        <strain evidence="2">MM415B00372</strain>
    </source>
</reference>
<organism evidence="3">
    <name type="scientific">viral metagenome</name>
    <dbReference type="NCBI Taxonomy" id="1070528"/>
    <lineage>
        <taxon>unclassified sequences</taxon>
        <taxon>metagenomes</taxon>
        <taxon>organismal metagenomes</taxon>
    </lineage>
</organism>
<accession>A0A6M3Y3W1</accession>
<dbReference type="PROSITE" id="PS00387">
    <property type="entry name" value="PPASE"/>
    <property type="match status" value="1"/>
</dbReference>
<gene>
    <name evidence="3" type="ORF">MM415A00125_0028</name>
    <name evidence="2" type="ORF">MM415B00372_0043</name>
</gene>